<reference evidence="1" key="1">
    <citation type="journal article" date="2017" name="Appl. Environ. Microbiol.">
        <title>Molecular characterization of an Endozoicomonas-like organism causing infection in king scallop Pecten maximus L.</title>
        <authorList>
            <person name="Cano I."/>
            <person name="van Aerle R."/>
            <person name="Ross S."/>
            <person name="Verner-Jeffreys D.W."/>
            <person name="Paley R.K."/>
            <person name="Rimmer G."/>
            <person name="Ryder D."/>
            <person name="Hooper P."/>
            <person name="Stone D."/>
            <person name="Feist S.W."/>
        </authorList>
    </citation>
    <scope>NUCLEOTIDE SEQUENCE</scope>
</reference>
<dbReference type="InterPro" id="IPR021253">
    <property type="entry name" value="ZrgA-like"/>
</dbReference>
<name>A0A2H9T9N2_9ZZZZ</name>
<proteinExistence type="predicted"/>
<protein>
    <submittedName>
        <fullName evidence="1">Uncharacterized protein</fullName>
    </submittedName>
</protein>
<dbReference type="Pfam" id="PF10986">
    <property type="entry name" value="ZrgA"/>
    <property type="match status" value="1"/>
</dbReference>
<dbReference type="EMBL" id="NSIT01000042">
    <property type="protein sequence ID" value="PJE79907.1"/>
    <property type="molecule type" value="Genomic_DNA"/>
</dbReference>
<dbReference type="AlphaFoldDB" id="A0A2H9T9N2"/>
<accession>A0A2H9T9N2</accession>
<sequence length="173" mass="19365">MSLHRLIIVCLIIASPLLSAKNQLHRAVEPAKVNLDINLSGQELTIFLSVAETAVPLIAPDTSIETVVTELSEHKTLFSPDAAAQCTQHSQRFFGASLPEDDNHQEAHKTTSSITPINGFVTYTCQHPKQLTYIISHLAEVLPELKETHVWLITEQWQNKQRLTPKKTTINIR</sequence>
<gene>
    <name evidence="1" type="ORF">CI610_01131</name>
</gene>
<organism evidence="1">
    <name type="scientific">invertebrate metagenome</name>
    <dbReference type="NCBI Taxonomy" id="1711999"/>
    <lineage>
        <taxon>unclassified sequences</taxon>
        <taxon>metagenomes</taxon>
        <taxon>organismal metagenomes</taxon>
    </lineage>
</organism>
<evidence type="ECO:0000313" key="1">
    <source>
        <dbReference type="EMBL" id="PJE79907.1"/>
    </source>
</evidence>
<comment type="caution">
    <text evidence="1">The sequence shown here is derived from an EMBL/GenBank/DDBJ whole genome shotgun (WGS) entry which is preliminary data.</text>
</comment>